<evidence type="ECO:0000313" key="1">
    <source>
        <dbReference type="EMBL" id="OYX57451.1"/>
    </source>
</evidence>
<accession>A0A258HKE3</accession>
<sequence length="86" mass="9488">MSQAPAKPNFLEALARDVAMVLKSLGGSAHQNVVIDCVAALKRQRGEPVTQDLRQAVVEAFERYSEWFTRPFGDGSMRWALIAEPG</sequence>
<gene>
    <name evidence="1" type="ORF">B7Y86_07070</name>
</gene>
<organism evidence="1 2">
    <name type="scientific">Brevundimonas subvibrioides</name>
    <dbReference type="NCBI Taxonomy" id="74313"/>
    <lineage>
        <taxon>Bacteria</taxon>
        <taxon>Pseudomonadati</taxon>
        <taxon>Pseudomonadota</taxon>
        <taxon>Alphaproteobacteria</taxon>
        <taxon>Caulobacterales</taxon>
        <taxon>Caulobacteraceae</taxon>
        <taxon>Brevundimonas</taxon>
    </lineage>
</organism>
<name>A0A258HKE3_9CAUL</name>
<dbReference type="EMBL" id="NCEQ01000006">
    <property type="protein sequence ID" value="OYX57451.1"/>
    <property type="molecule type" value="Genomic_DNA"/>
</dbReference>
<reference evidence="1 2" key="1">
    <citation type="submission" date="2017-03" db="EMBL/GenBank/DDBJ databases">
        <title>Lifting the veil on microbial sulfur biogeochemistry in mining wastewaters.</title>
        <authorList>
            <person name="Kantor R.S."/>
            <person name="Colenbrander Nelson T."/>
            <person name="Marshall S."/>
            <person name="Bennett D."/>
            <person name="Apte S."/>
            <person name="Camacho D."/>
            <person name="Thomas B.C."/>
            <person name="Warren L.A."/>
            <person name="Banfield J.F."/>
        </authorList>
    </citation>
    <scope>NUCLEOTIDE SEQUENCE [LARGE SCALE GENOMIC DNA]</scope>
    <source>
        <strain evidence="1">32-68-21</strain>
    </source>
</reference>
<comment type="caution">
    <text evidence="1">The sequence shown here is derived from an EMBL/GenBank/DDBJ whole genome shotgun (WGS) entry which is preliminary data.</text>
</comment>
<dbReference type="Proteomes" id="UP000216147">
    <property type="component" value="Unassembled WGS sequence"/>
</dbReference>
<dbReference type="AlphaFoldDB" id="A0A258HKE3"/>
<proteinExistence type="predicted"/>
<protein>
    <submittedName>
        <fullName evidence="1">Uncharacterized protein</fullName>
    </submittedName>
</protein>
<evidence type="ECO:0000313" key="2">
    <source>
        <dbReference type="Proteomes" id="UP000216147"/>
    </source>
</evidence>